<dbReference type="EMBL" id="WJBH02000004">
    <property type="protein sequence ID" value="KAI9559763.1"/>
    <property type="molecule type" value="Genomic_DNA"/>
</dbReference>
<evidence type="ECO:0000256" key="1">
    <source>
        <dbReference type="SAM" id="Phobius"/>
    </source>
</evidence>
<organism evidence="2 3">
    <name type="scientific">Daphnia sinensis</name>
    <dbReference type="NCBI Taxonomy" id="1820382"/>
    <lineage>
        <taxon>Eukaryota</taxon>
        <taxon>Metazoa</taxon>
        <taxon>Ecdysozoa</taxon>
        <taxon>Arthropoda</taxon>
        <taxon>Crustacea</taxon>
        <taxon>Branchiopoda</taxon>
        <taxon>Diplostraca</taxon>
        <taxon>Cladocera</taxon>
        <taxon>Anomopoda</taxon>
        <taxon>Daphniidae</taxon>
        <taxon>Daphnia</taxon>
        <taxon>Daphnia similis group</taxon>
    </lineage>
</organism>
<dbReference type="AlphaFoldDB" id="A0AAD5LCL7"/>
<keyword evidence="1" id="KW-0812">Transmembrane</keyword>
<accession>A0AAD5LCL7</accession>
<name>A0AAD5LCL7_9CRUS</name>
<keyword evidence="1" id="KW-0472">Membrane</keyword>
<evidence type="ECO:0000313" key="3">
    <source>
        <dbReference type="Proteomes" id="UP000820818"/>
    </source>
</evidence>
<proteinExistence type="predicted"/>
<gene>
    <name evidence="2" type="ORF">GHT06_013769</name>
</gene>
<comment type="caution">
    <text evidence="2">The sequence shown here is derived from an EMBL/GenBank/DDBJ whole genome shotgun (WGS) entry which is preliminary data.</text>
</comment>
<keyword evidence="3" id="KW-1185">Reference proteome</keyword>
<dbReference type="Proteomes" id="UP000820818">
    <property type="component" value="Linkage Group LG4"/>
</dbReference>
<reference evidence="2 3" key="1">
    <citation type="submission" date="2022-05" db="EMBL/GenBank/DDBJ databases">
        <title>A multi-omics perspective on studying reproductive biology in Daphnia sinensis.</title>
        <authorList>
            <person name="Jia J."/>
        </authorList>
    </citation>
    <scope>NUCLEOTIDE SEQUENCE [LARGE SCALE GENOMIC DNA]</scope>
    <source>
        <strain evidence="2 3">WSL</strain>
    </source>
</reference>
<evidence type="ECO:0000313" key="2">
    <source>
        <dbReference type="EMBL" id="KAI9559763.1"/>
    </source>
</evidence>
<keyword evidence="1" id="KW-1133">Transmembrane helix</keyword>
<evidence type="ECO:0008006" key="4">
    <source>
        <dbReference type="Google" id="ProtNLM"/>
    </source>
</evidence>
<protein>
    <recommendedName>
        <fullName evidence="4">Transmembrane protein</fullName>
    </recommendedName>
</protein>
<sequence length="100" mass="10904">MAVGFPTQDVCCSYGCLLLLGSCCGVWTGLTLVLVCTFHLRWLLWRNDSDSVCGGHESNFLNSVWVCCDVKYATVVRQWLLGPYSSFLCSGGVIVGAASW</sequence>
<feature type="transmembrane region" description="Helical" evidence="1">
    <location>
        <begin position="17"/>
        <end position="40"/>
    </location>
</feature>